<dbReference type="RefSeq" id="WP_235123118.1">
    <property type="nucleotide sequence ID" value="NZ_CP090979.1"/>
</dbReference>
<feature type="compositionally biased region" description="Polar residues" evidence="1">
    <location>
        <begin position="129"/>
        <end position="150"/>
    </location>
</feature>
<keyword evidence="2" id="KW-0614">Plasmid</keyword>
<organism evidence="2 3">
    <name type="scientific">Paenibacillus hexagrammi</name>
    <dbReference type="NCBI Taxonomy" id="2908839"/>
    <lineage>
        <taxon>Bacteria</taxon>
        <taxon>Bacillati</taxon>
        <taxon>Bacillota</taxon>
        <taxon>Bacilli</taxon>
        <taxon>Bacillales</taxon>
        <taxon>Paenibacillaceae</taxon>
        <taxon>Paenibacillus</taxon>
    </lineage>
</organism>
<protein>
    <submittedName>
        <fullName evidence="2">Helix-turn-helix domain-containing protein</fullName>
    </submittedName>
</protein>
<name>A0ABY3ST21_9BACL</name>
<dbReference type="EMBL" id="CP090979">
    <property type="protein sequence ID" value="UJF36568.1"/>
    <property type="molecule type" value="Genomic_DNA"/>
</dbReference>
<evidence type="ECO:0000313" key="2">
    <source>
        <dbReference type="EMBL" id="UJF36568.1"/>
    </source>
</evidence>
<geneLocation type="plasmid" evidence="2 3">
    <name>pYPD9-1</name>
</geneLocation>
<reference evidence="2 3" key="1">
    <citation type="journal article" date="2024" name="Int. J. Syst. Evol. Microbiol.">
        <title>Paenibacillus hexagrammi sp. nov., a novel bacterium isolated from the gut content of Hexagrammos agrammus.</title>
        <authorList>
            <person name="Jung H.K."/>
            <person name="Kim D.G."/>
            <person name="Zin H."/>
            <person name="Park J."/>
            <person name="Jung H."/>
            <person name="Kim Y.O."/>
            <person name="Kong H.J."/>
            <person name="Kim J.W."/>
            <person name="Kim Y.S."/>
        </authorList>
    </citation>
    <scope>NUCLEOTIDE SEQUENCE [LARGE SCALE GENOMIC DNA]</scope>
    <source>
        <strain evidence="2 3">YPD9-1</strain>
    </source>
</reference>
<proteinExistence type="predicted"/>
<keyword evidence="3" id="KW-1185">Reference proteome</keyword>
<sequence length="282" mass="31632">MMLETVVHLRGTVYERGYGMIAQKAMRDRTISAKAKALYAYLCSFAGSIADTDRTAFPGVTLMMEDLGIKSDDTYYKIRKELINAGYITVEQKQVDGRFAKCVYTIEAVVTPPKPKEEEAPPEEKTPHPKNSGTEKSTYPKNSSTINSDSENMGIISISSKSISKSMYVCMDEIAASIESVDNSEPDPIIEKVIREADECGIQAYAGEIYSMLVKQFPTQLDPEVIEIAGRIYFERTHDMTTVPFKPKLAVDNPTGMFYDCYKDAIKEWKVGRYKKERSAQA</sequence>
<evidence type="ECO:0000256" key="1">
    <source>
        <dbReference type="SAM" id="MobiDB-lite"/>
    </source>
</evidence>
<accession>A0ABY3ST21</accession>
<dbReference type="Proteomes" id="UP001649230">
    <property type="component" value="Plasmid pYPD9-1"/>
</dbReference>
<gene>
    <name evidence="2" type="ORF">L0M14_30740</name>
</gene>
<feature type="region of interest" description="Disordered" evidence="1">
    <location>
        <begin position="113"/>
        <end position="150"/>
    </location>
</feature>
<evidence type="ECO:0000313" key="3">
    <source>
        <dbReference type="Proteomes" id="UP001649230"/>
    </source>
</evidence>
<feature type="compositionally biased region" description="Basic and acidic residues" evidence="1">
    <location>
        <begin position="114"/>
        <end position="127"/>
    </location>
</feature>
<dbReference type="Pfam" id="PF13730">
    <property type="entry name" value="HTH_36"/>
    <property type="match status" value="1"/>
</dbReference>